<dbReference type="Gene3D" id="3.40.30.10">
    <property type="entry name" value="Glutaredoxin"/>
    <property type="match status" value="1"/>
</dbReference>
<dbReference type="STRING" id="442562.Rumeso_04363"/>
<accession>A0A017HJZ1</accession>
<dbReference type="PANTHER" id="PTHR43968:SF6">
    <property type="entry name" value="GLUTATHIONE S-TRANSFERASE OMEGA"/>
    <property type="match status" value="1"/>
</dbReference>
<dbReference type="InterPro" id="IPR036249">
    <property type="entry name" value="Thioredoxin-like_sf"/>
</dbReference>
<dbReference type="Pfam" id="PF13417">
    <property type="entry name" value="GST_N_3"/>
    <property type="match status" value="1"/>
</dbReference>
<organism evidence="2 3">
    <name type="scientific">Rubellimicrobium mesophilum DSM 19309</name>
    <dbReference type="NCBI Taxonomy" id="442562"/>
    <lineage>
        <taxon>Bacteria</taxon>
        <taxon>Pseudomonadati</taxon>
        <taxon>Pseudomonadota</taxon>
        <taxon>Alphaproteobacteria</taxon>
        <taxon>Rhodobacterales</taxon>
        <taxon>Roseobacteraceae</taxon>
        <taxon>Rubellimicrobium</taxon>
    </lineage>
</organism>
<dbReference type="HOGENOM" id="CLU_1136968_0_0_5"/>
<dbReference type="CDD" id="cd00299">
    <property type="entry name" value="GST_C_family"/>
    <property type="match status" value="1"/>
</dbReference>
<dbReference type="GO" id="GO:0016740">
    <property type="term" value="F:transferase activity"/>
    <property type="evidence" value="ECO:0007669"/>
    <property type="project" value="UniProtKB-KW"/>
</dbReference>
<dbReference type="InterPro" id="IPR036282">
    <property type="entry name" value="Glutathione-S-Trfase_C_sf"/>
</dbReference>
<evidence type="ECO:0000313" key="3">
    <source>
        <dbReference type="Proteomes" id="UP000019666"/>
    </source>
</evidence>
<dbReference type="Proteomes" id="UP000019666">
    <property type="component" value="Unassembled WGS sequence"/>
</dbReference>
<dbReference type="EMBL" id="AOSK01000123">
    <property type="protein sequence ID" value="EYD74069.1"/>
    <property type="molecule type" value="Genomic_DNA"/>
</dbReference>
<keyword evidence="2" id="KW-0808">Transferase</keyword>
<dbReference type="InterPro" id="IPR050983">
    <property type="entry name" value="GST_Omega/HSP26"/>
</dbReference>
<comment type="caution">
    <text evidence="2">The sequence shown here is derived from an EMBL/GenBank/DDBJ whole genome shotgun (WGS) entry which is preliminary data.</text>
</comment>
<keyword evidence="3" id="KW-1185">Reference proteome</keyword>
<dbReference type="SUPFAM" id="SSF52833">
    <property type="entry name" value="Thioredoxin-like"/>
    <property type="match status" value="1"/>
</dbReference>
<evidence type="ECO:0000259" key="1">
    <source>
        <dbReference type="PROSITE" id="PS50404"/>
    </source>
</evidence>
<dbReference type="PATRIC" id="fig|442562.3.peg.4295"/>
<dbReference type="InterPro" id="IPR004045">
    <property type="entry name" value="Glutathione_S-Trfase_N"/>
</dbReference>
<feature type="domain" description="GST N-terminal" evidence="1">
    <location>
        <begin position="3"/>
        <end position="86"/>
    </location>
</feature>
<dbReference type="AlphaFoldDB" id="A0A017HJZ1"/>
<protein>
    <submittedName>
        <fullName evidence="2">Glutathione S-transferase family protein</fullName>
    </submittedName>
</protein>
<dbReference type="GO" id="GO:0005737">
    <property type="term" value="C:cytoplasm"/>
    <property type="evidence" value="ECO:0007669"/>
    <property type="project" value="TreeGrafter"/>
</dbReference>
<dbReference type="OrthoDB" id="9813092at2"/>
<dbReference type="SUPFAM" id="SSF47616">
    <property type="entry name" value="GST C-terminal domain-like"/>
    <property type="match status" value="1"/>
</dbReference>
<gene>
    <name evidence="2" type="ORF">Rumeso_04363</name>
</gene>
<dbReference type="PROSITE" id="PS50404">
    <property type="entry name" value="GST_NTER"/>
    <property type="match status" value="1"/>
</dbReference>
<dbReference type="PANTHER" id="PTHR43968">
    <property type="match status" value="1"/>
</dbReference>
<dbReference type="CDD" id="cd00570">
    <property type="entry name" value="GST_N_family"/>
    <property type="match status" value="1"/>
</dbReference>
<dbReference type="Gene3D" id="1.20.1050.10">
    <property type="match status" value="1"/>
</dbReference>
<reference evidence="2 3" key="1">
    <citation type="submission" date="2013-02" db="EMBL/GenBank/DDBJ databases">
        <authorList>
            <person name="Fiebig A."/>
            <person name="Goeker M."/>
            <person name="Klenk H.-P.P."/>
        </authorList>
    </citation>
    <scope>NUCLEOTIDE SEQUENCE [LARGE SCALE GENOMIC DNA]</scope>
    <source>
        <strain evidence="2 3">DSM 19309</strain>
    </source>
</reference>
<dbReference type="RefSeq" id="WP_037283951.1">
    <property type="nucleotide sequence ID" value="NZ_KK088631.1"/>
</dbReference>
<evidence type="ECO:0000313" key="2">
    <source>
        <dbReference type="EMBL" id="EYD74069.1"/>
    </source>
</evidence>
<name>A0A017HJZ1_9RHOB</name>
<sequence length="277" mass="31656">MTKRPVVYHIPVCPFSQRLEILLELKGQRDAVEFRVVDITKPRNPALLRKTRGTTALPILEMPDGRILKESLVILDFLDETIPGPRVRREDPFEHAVERLLMLLEGPLTNAGYTFVMNQDRAARPAHCDRLLGLYAQIDSFLREHNPEGTFLFDDFGLAETVFTSLFMRFWFLDYYEGFELPADGGFERVRRWREACLAHPAAQQVSREEIVKSYYDYAKGAGNGALLPGRTRSSFVFEPHWRTRPWPPADKYGQSADDEALGLVPSSHVMAWPCSG</sequence>
<proteinExistence type="predicted"/>